<dbReference type="InterPro" id="IPR009574">
    <property type="entry name" value="DUF1189"/>
</dbReference>
<name>K4LVP0_THEPS</name>
<evidence type="ECO:0008006" key="4">
    <source>
        <dbReference type="Google" id="ProtNLM"/>
    </source>
</evidence>
<keyword evidence="1" id="KW-0812">Transmembrane</keyword>
<dbReference type="RefSeq" id="WP_015050956.1">
    <property type="nucleotide sequence ID" value="NC_018870.1"/>
</dbReference>
<keyword evidence="1" id="KW-1133">Transmembrane helix</keyword>
<evidence type="ECO:0000313" key="2">
    <source>
        <dbReference type="EMBL" id="AFV12079.1"/>
    </source>
</evidence>
<feature type="transmembrane region" description="Helical" evidence="1">
    <location>
        <begin position="37"/>
        <end position="58"/>
    </location>
</feature>
<accession>K4LVP0</accession>
<feature type="transmembrane region" description="Helical" evidence="1">
    <location>
        <begin position="170"/>
        <end position="199"/>
    </location>
</feature>
<gene>
    <name evidence="2" type="ordered locus">Tph_c18820</name>
</gene>
<keyword evidence="3" id="KW-1185">Reference proteome</keyword>
<evidence type="ECO:0000256" key="1">
    <source>
        <dbReference type="SAM" id="Phobius"/>
    </source>
</evidence>
<dbReference type="HOGENOM" id="CLU_1057426_0_0_9"/>
<dbReference type="eggNOG" id="COG5521">
    <property type="taxonomic scope" value="Bacteria"/>
</dbReference>
<dbReference type="Pfam" id="PF06691">
    <property type="entry name" value="DUF1189"/>
    <property type="match status" value="1"/>
</dbReference>
<keyword evidence="1" id="KW-0472">Membrane</keyword>
<reference evidence="2 3" key="1">
    <citation type="journal article" date="2012" name="BMC Genomics">
        <title>Genome-guided analysis of physiological and morphological traits of the fermentative acetate oxidizer Thermacetogenium phaeum.</title>
        <authorList>
            <person name="Oehler D."/>
            <person name="Poehlein A."/>
            <person name="Leimbach A."/>
            <person name="Muller N."/>
            <person name="Daniel R."/>
            <person name="Gottschalk G."/>
            <person name="Schink B."/>
        </authorList>
    </citation>
    <scope>NUCLEOTIDE SEQUENCE [LARGE SCALE GENOMIC DNA]</scope>
    <source>
        <strain evidence="3">ATCC BAA-254 / DSM 26808 / PB</strain>
    </source>
</reference>
<evidence type="ECO:0000313" key="3">
    <source>
        <dbReference type="Proteomes" id="UP000000467"/>
    </source>
</evidence>
<proteinExistence type="predicted"/>
<feature type="transmembrane region" description="Helical" evidence="1">
    <location>
        <begin position="232"/>
        <end position="254"/>
    </location>
</feature>
<dbReference type="EMBL" id="CP003732">
    <property type="protein sequence ID" value="AFV12079.1"/>
    <property type="molecule type" value="Genomic_DNA"/>
</dbReference>
<organism evidence="2 3">
    <name type="scientific">Thermacetogenium phaeum (strain ATCC BAA-254 / DSM 26808 / PB)</name>
    <dbReference type="NCBI Taxonomy" id="1089553"/>
    <lineage>
        <taxon>Bacteria</taxon>
        <taxon>Bacillati</taxon>
        <taxon>Bacillota</taxon>
        <taxon>Clostridia</taxon>
        <taxon>Thermoanaerobacterales</taxon>
        <taxon>Thermoanaerobacteraceae</taxon>
        <taxon>Thermacetogenium</taxon>
    </lineage>
</organism>
<dbReference type="AlphaFoldDB" id="K4LVP0"/>
<dbReference type="Proteomes" id="UP000000467">
    <property type="component" value="Chromosome"/>
</dbReference>
<protein>
    <recommendedName>
        <fullName evidence="4">DUF1189 domain-containing protein</fullName>
    </recommendedName>
</protein>
<dbReference type="KEGG" id="tpz:Tph_c18820"/>
<sequence length="263" mass="29845">MDDFSKGHRRGFFKDMNDSAVNFSAYRNFAGHPWRRVIGYLVLLVLLLGTPVLLSFVYDFNREVDRLAEKFSREAPDFLLKNGELQVFGEMPLILEDERGGSRNIIVVDTSGETDESILQDYENGVFVSKTKIVQKNSLETQIFYFSNFKDLTVTKEDVLEWLPSLKLTAVFIVIFGFIYFFLAKLCTAALSGLLCLLFSRLQQRRLTYGQGVKISVYALTIPTLLQALQAVILPGFFAFGLLYYIVLTIYLWFGVQSGGEAA</sequence>
<dbReference type="OrthoDB" id="2970056at2"/>